<feature type="compositionally biased region" description="Basic and acidic residues" evidence="1">
    <location>
        <begin position="49"/>
        <end position="59"/>
    </location>
</feature>
<dbReference type="EMBL" id="JASSZA010000008">
    <property type="protein sequence ID" value="KAK2103149.1"/>
    <property type="molecule type" value="Genomic_DNA"/>
</dbReference>
<feature type="compositionally biased region" description="Polar residues" evidence="1">
    <location>
        <begin position="68"/>
        <end position="80"/>
    </location>
</feature>
<evidence type="ECO:0000313" key="3">
    <source>
        <dbReference type="Proteomes" id="UP001266305"/>
    </source>
</evidence>
<organism evidence="2 3">
    <name type="scientific">Saguinus oedipus</name>
    <name type="common">Cotton-top tamarin</name>
    <name type="synonym">Oedipomidas oedipus</name>
    <dbReference type="NCBI Taxonomy" id="9490"/>
    <lineage>
        <taxon>Eukaryota</taxon>
        <taxon>Metazoa</taxon>
        <taxon>Chordata</taxon>
        <taxon>Craniata</taxon>
        <taxon>Vertebrata</taxon>
        <taxon>Euteleostomi</taxon>
        <taxon>Mammalia</taxon>
        <taxon>Eutheria</taxon>
        <taxon>Euarchontoglires</taxon>
        <taxon>Primates</taxon>
        <taxon>Haplorrhini</taxon>
        <taxon>Platyrrhini</taxon>
        <taxon>Cebidae</taxon>
        <taxon>Callitrichinae</taxon>
        <taxon>Saguinus</taxon>
    </lineage>
</organism>
<gene>
    <name evidence="2" type="ORF">P7K49_017005</name>
</gene>
<protein>
    <submittedName>
        <fullName evidence="2">Uncharacterized protein</fullName>
    </submittedName>
</protein>
<sequence length="80" mass="8713">TLQPAKAKYPNFHKATQQEKSEGNAGPSSSTARKPQHSTHCTGTQWGRDLQEPALERSLHAHPACSGHKSSNWEPQQSPG</sequence>
<comment type="caution">
    <text evidence="2">The sequence shown here is derived from an EMBL/GenBank/DDBJ whole genome shotgun (WGS) entry which is preliminary data.</text>
</comment>
<evidence type="ECO:0000256" key="1">
    <source>
        <dbReference type="SAM" id="MobiDB-lite"/>
    </source>
</evidence>
<keyword evidence="3" id="KW-1185">Reference proteome</keyword>
<feature type="compositionally biased region" description="Polar residues" evidence="1">
    <location>
        <begin position="26"/>
        <end position="45"/>
    </location>
</feature>
<feature type="region of interest" description="Disordered" evidence="1">
    <location>
        <begin position="1"/>
        <end position="80"/>
    </location>
</feature>
<proteinExistence type="predicted"/>
<name>A0ABQ9V2C1_SAGOE</name>
<feature type="non-terminal residue" evidence="2">
    <location>
        <position position="1"/>
    </location>
</feature>
<dbReference type="Proteomes" id="UP001266305">
    <property type="component" value="Unassembled WGS sequence"/>
</dbReference>
<reference evidence="2 3" key="1">
    <citation type="submission" date="2023-05" db="EMBL/GenBank/DDBJ databases">
        <title>B98-5 Cell Line De Novo Hybrid Assembly: An Optical Mapping Approach.</title>
        <authorList>
            <person name="Kananen K."/>
            <person name="Auerbach J.A."/>
            <person name="Kautto E."/>
            <person name="Blachly J.S."/>
        </authorList>
    </citation>
    <scope>NUCLEOTIDE SEQUENCE [LARGE SCALE GENOMIC DNA]</scope>
    <source>
        <strain evidence="2">B95-8</strain>
        <tissue evidence="2">Cell line</tissue>
    </source>
</reference>
<accession>A0ABQ9V2C1</accession>
<evidence type="ECO:0000313" key="2">
    <source>
        <dbReference type="EMBL" id="KAK2103149.1"/>
    </source>
</evidence>
<feature type="non-terminal residue" evidence="2">
    <location>
        <position position="80"/>
    </location>
</feature>